<sequence length="370" mass="41111">MTLATLTAEAPVRGALHDHSRPETREPWMAQRRGGLTATDIRDWPVPSHRRRIMTEKVTGEETRDGSFRVAGSQYTLDDYAHHGQVREDSIAEWIEATFGIKPSKHVYAHAHNDRWLATPDGMYVEPFSAGYAPGTADAVISEVKTHGTSLQPGPLDTNRVLRFVDPQSAFSKERYYRQVQWQMLVMNATRTLFVWEVRSKERDHEAGIWVPEGAPEWCWIERDQEFIDRLVDEADDALAQIDAAVVASTLGELPPASDVPAEHALLIAEYLRALDAEKVAAASKVKAWNALKAIYLADDVPDDTVDAGFARLTTSTSEGNKKVIDTAAMEAKAPTLVKRYRDLEARHTTVVPNPTRGMKITAVTVGDSA</sequence>
<dbReference type="InterPro" id="IPR011604">
    <property type="entry name" value="PDDEXK-like_dom_sf"/>
</dbReference>
<organism evidence="3 4">
    <name type="scientific">Microbacterium phage Megan</name>
    <dbReference type="NCBI Taxonomy" id="2656551"/>
    <lineage>
        <taxon>Viruses</taxon>
        <taxon>Duplodnaviria</taxon>
        <taxon>Heunggongvirae</taxon>
        <taxon>Uroviricota</taxon>
        <taxon>Caudoviricetes</taxon>
        <taxon>Hodgkinviridae</taxon>
        <taxon>Meganvirus</taxon>
        <taxon>Meganvirus megan</taxon>
    </lineage>
</organism>
<dbReference type="KEGG" id="vg:80005003"/>
<dbReference type="EMBL" id="MN586020">
    <property type="protein sequence ID" value="QGJ92716.1"/>
    <property type="molecule type" value="Genomic_DNA"/>
</dbReference>
<keyword evidence="3" id="KW-0269">Exonuclease</keyword>
<dbReference type="Pfam" id="PF09588">
    <property type="entry name" value="YqaJ"/>
    <property type="match status" value="1"/>
</dbReference>
<evidence type="ECO:0000313" key="3">
    <source>
        <dbReference type="EMBL" id="QGJ92716.1"/>
    </source>
</evidence>
<keyword evidence="3" id="KW-0378">Hydrolase</keyword>
<evidence type="ECO:0000256" key="1">
    <source>
        <dbReference type="SAM" id="MobiDB-lite"/>
    </source>
</evidence>
<dbReference type="SUPFAM" id="SSF52980">
    <property type="entry name" value="Restriction endonuclease-like"/>
    <property type="match status" value="1"/>
</dbReference>
<feature type="compositionally biased region" description="Basic and acidic residues" evidence="1">
    <location>
        <begin position="15"/>
        <end position="26"/>
    </location>
</feature>
<dbReference type="GO" id="GO:0004527">
    <property type="term" value="F:exonuclease activity"/>
    <property type="evidence" value="ECO:0007669"/>
    <property type="project" value="UniProtKB-KW"/>
</dbReference>
<dbReference type="GeneID" id="80005003"/>
<keyword evidence="4" id="KW-1185">Reference proteome</keyword>
<keyword evidence="3" id="KW-0540">Nuclease</keyword>
<feature type="domain" description="YqaJ viral recombinase" evidence="2">
    <location>
        <begin position="28"/>
        <end position="187"/>
    </location>
</feature>
<dbReference type="Proteomes" id="UP000425388">
    <property type="component" value="Segment"/>
</dbReference>
<protein>
    <submittedName>
        <fullName evidence="3">RecE-like exonuclease</fullName>
    </submittedName>
</protein>
<dbReference type="InterPro" id="IPR019080">
    <property type="entry name" value="YqaJ_viral_recombinase"/>
</dbReference>
<feature type="region of interest" description="Disordered" evidence="1">
    <location>
        <begin position="1"/>
        <end position="27"/>
    </location>
</feature>
<dbReference type="RefSeq" id="YP_010751337.1">
    <property type="nucleotide sequence ID" value="NC_073368.1"/>
</dbReference>
<evidence type="ECO:0000259" key="2">
    <source>
        <dbReference type="Pfam" id="PF09588"/>
    </source>
</evidence>
<proteinExistence type="predicted"/>
<dbReference type="Gene3D" id="3.90.320.10">
    <property type="match status" value="1"/>
</dbReference>
<evidence type="ECO:0000313" key="4">
    <source>
        <dbReference type="Proteomes" id="UP000425388"/>
    </source>
</evidence>
<name>A0A649VK13_9CAUD</name>
<gene>
    <name evidence="3" type="primary">46</name>
    <name evidence="3" type="ORF">PBI_MEGAN_46</name>
</gene>
<reference evidence="3 4" key="1">
    <citation type="submission" date="2019-10" db="EMBL/GenBank/DDBJ databases">
        <authorList>
            <person name="Abad L.A."/>
            <person name="AUll H.A."/>
            <person name="Garlena R.A."/>
            <person name="Russell D.A."/>
            <person name="Pope W.H."/>
            <person name="Jacobs-Sera D."/>
            <person name="Hatfull G.F."/>
        </authorList>
    </citation>
    <scope>NUCLEOTIDE SEQUENCE [LARGE SCALE GENOMIC DNA]</scope>
</reference>
<accession>A0A649VK13</accession>
<dbReference type="InterPro" id="IPR011335">
    <property type="entry name" value="Restrct_endonuc-II-like"/>
</dbReference>